<dbReference type="Proteomes" id="UP000271098">
    <property type="component" value="Unassembled WGS sequence"/>
</dbReference>
<gene>
    <name evidence="7" type="ORF">GPUH_LOCUS5060</name>
</gene>
<evidence type="ECO:0000259" key="6">
    <source>
        <dbReference type="PROSITE" id="PS50850"/>
    </source>
</evidence>
<name>A0A183D8M0_9BILA</name>
<keyword evidence="2 5" id="KW-0812">Transmembrane</keyword>
<dbReference type="AlphaFoldDB" id="A0A183D8M0"/>
<proteinExistence type="predicted"/>
<evidence type="ECO:0000313" key="8">
    <source>
        <dbReference type="Proteomes" id="UP000271098"/>
    </source>
</evidence>
<protein>
    <submittedName>
        <fullName evidence="9">MFS domain-containing protein</fullName>
    </submittedName>
</protein>
<keyword evidence="4 5" id="KW-0472">Membrane</keyword>
<dbReference type="PANTHER" id="PTHR11662">
    <property type="entry name" value="SOLUTE CARRIER FAMILY 17"/>
    <property type="match status" value="1"/>
</dbReference>
<dbReference type="GO" id="GO:0006820">
    <property type="term" value="P:monoatomic anion transport"/>
    <property type="evidence" value="ECO:0007669"/>
    <property type="project" value="TreeGrafter"/>
</dbReference>
<dbReference type="InterPro" id="IPR036259">
    <property type="entry name" value="MFS_trans_sf"/>
</dbReference>
<dbReference type="PROSITE" id="PS50850">
    <property type="entry name" value="MFS"/>
    <property type="match status" value="1"/>
</dbReference>
<evidence type="ECO:0000256" key="1">
    <source>
        <dbReference type="ARBA" id="ARBA00004141"/>
    </source>
</evidence>
<keyword evidence="3 5" id="KW-1133">Transmembrane helix</keyword>
<dbReference type="InterPro" id="IPR020846">
    <property type="entry name" value="MFS_dom"/>
</dbReference>
<reference evidence="7 8" key="2">
    <citation type="submission" date="2018-11" db="EMBL/GenBank/DDBJ databases">
        <authorList>
            <consortium name="Pathogen Informatics"/>
        </authorList>
    </citation>
    <scope>NUCLEOTIDE SEQUENCE [LARGE SCALE GENOMIC DNA]</scope>
</reference>
<evidence type="ECO:0000313" key="7">
    <source>
        <dbReference type="EMBL" id="VDK48813.1"/>
    </source>
</evidence>
<dbReference type="GO" id="GO:0022857">
    <property type="term" value="F:transmembrane transporter activity"/>
    <property type="evidence" value="ECO:0007669"/>
    <property type="project" value="InterPro"/>
</dbReference>
<feature type="transmembrane region" description="Helical" evidence="5">
    <location>
        <begin position="45"/>
        <end position="67"/>
    </location>
</feature>
<accession>A0A183D8M0</accession>
<keyword evidence="8" id="KW-1185">Reference proteome</keyword>
<sequence>MLIAMFKTWEWLVLFSLIASVGLGGLTFSAFSVNSLDIAPQYAGHLMGLSNTLATLPGMLSPLFVGAVVQNELLHEWRIVFVFTAGVFLFGAIIFALFGKGEVQKWASVAEPPADND</sequence>
<evidence type="ECO:0000256" key="2">
    <source>
        <dbReference type="ARBA" id="ARBA00022692"/>
    </source>
</evidence>
<comment type="subcellular location">
    <subcellularLocation>
        <location evidence="1">Membrane</location>
        <topology evidence="1">Multi-pass membrane protein</topology>
    </subcellularLocation>
</comment>
<evidence type="ECO:0000256" key="3">
    <source>
        <dbReference type="ARBA" id="ARBA00022989"/>
    </source>
</evidence>
<feature type="transmembrane region" description="Helical" evidence="5">
    <location>
        <begin position="79"/>
        <end position="98"/>
    </location>
</feature>
<dbReference type="EMBL" id="UYRT01010237">
    <property type="protein sequence ID" value="VDK48813.1"/>
    <property type="molecule type" value="Genomic_DNA"/>
</dbReference>
<dbReference type="PANTHER" id="PTHR11662:SF455">
    <property type="entry name" value="GH23975P"/>
    <property type="match status" value="1"/>
</dbReference>
<evidence type="ECO:0000313" key="9">
    <source>
        <dbReference type="WBParaSite" id="GPUH_0000506801-mRNA-1"/>
    </source>
</evidence>
<dbReference type="OrthoDB" id="2985014at2759"/>
<dbReference type="Gene3D" id="1.20.1250.20">
    <property type="entry name" value="MFS general substrate transporter like domains"/>
    <property type="match status" value="1"/>
</dbReference>
<dbReference type="InterPro" id="IPR050382">
    <property type="entry name" value="MFS_Na/Anion_cotransporter"/>
</dbReference>
<dbReference type="GO" id="GO:0016020">
    <property type="term" value="C:membrane"/>
    <property type="evidence" value="ECO:0007669"/>
    <property type="project" value="UniProtKB-SubCell"/>
</dbReference>
<dbReference type="SUPFAM" id="SSF103473">
    <property type="entry name" value="MFS general substrate transporter"/>
    <property type="match status" value="1"/>
</dbReference>
<evidence type="ECO:0000256" key="4">
    <source>
        <dbReference type="ARBA" id="ARBA00023136"/>
    </source>
</evidence>
<evidence type="ECO:0000256" key="5">
    <source>
        <dbReference type="SAM" id="Phobius"/>
    </source>
</evidence>
<dbReference type="WBParaSite" id="GPUH_0000506801-mRNA-1">
    <property type="protein sequence ID" value="GPUH_0000506801-mRNA-1"/>
    <property type="gene ID" value="GPUH_0000506801"/>
</dbReference>
<organism evidence="9">
    <name type="scientific">Gongylonema pulchrum</name>
    <dbReference type="NCBI Taxonomy" id="637853"/>
    <lineage>
        <taxon>Eukaryota</taxon>
        <taxon>Metazoa</taxon>
        <taxon>Ecdysozoa</taxon>
        <taxon>Nematoda</taxon>
        <taxon>Chromadorea</taxon>
        <taxon>Rhabditida</taxon>
        <taxon>Spirurina</taxon>
        <taxon>Spiruromorpha</taxon>
        <taxon>Spiruroidea</taxon>
        <taxon>Gongylonematidae</taxon>
        <taxon>Gongylonema</taxon>
    </lineage>
</organism>
<feature type="domain" description="Major facilitator superfamily (MFS) profile" evidence="6">
    <location>
        <begin position="1"/>
        <end position="117"/>
    </location>
</feature>
<reference evidence="9" key="1">
    <citation type="submission" date="2016-06" db="UniProtKB">
        <authorList>
            <consortium name="WormBaseParasite"/>
        </authorList>
    </citation>
    <scope>IDENTIFICATION</scope>
</reference>